<keyword evidence="2" id="KW-1185">Reference proteome</keyword>
<dbReference type="EMBL" id="CP080647">
    <property type="protein sequence ID" value="QYX78518.1"/>
    <property type="molecule type" value="Genomic_DNA"/>
</dbReference>
<dbReference type="Proteomes" id="UP000827138">
    <property type="component" value="Chromosome"/>
</dbReference>
<gene>
    <name evidence="1" type="ORF">K1J60_19950</name>
</gene>
<name>A0ABX8XRG1_9ACTN</name>
<evidence type="ECO:0008006" key="3">
    <source>
        <dbReference type="Google" id="ProtNLM"/>
    </source>
</evidence>
<evidence type="ECO:0000313" key="1">
    <source>
        <dbReference type="EMBL" id="QYX78518.1"/>
    </source>
</evidence>
<protein>
    <recommendedName>
        <fullName evidence="3">DUF317 domain-containing protein</fullName>
    </recommendedName>
</protein>
<proteinExistence type="predicted"/>
<evidence type="ECO:0000313" key="2">
    <source>
        <dbReference type="Proteomes" id="UP000827138"/>
    </source>
</evidence>
<sequence length="202" mass="22473">MTTLRIDRSPEQLAEELKGLEHVDWPAVWAGPPSPGQALDDWCALFGWRPLAGERILSVHSATGQRMALYPVHSGGWAPVKNLNWTSWHLRADNADENDLVLGRAAEAWSAFEAAARTVLGEPVFSGSWDDPTFPEPPIEHHWLVQREDRLEDMDPYRMAVWPAAGPEDRVTVLTVNLGISPLPGEKRGALININCYPPEDV</sequence>
<reference evidence="1 2" key="1">
    <citation type="submission" date="2021-08" db="EMBL/GenBank/DDBJ databases">
        <authorList>
            <person name="Ping M."/>
        </authorList>
    </citation>
    <scope>NUCLEOTIDE SEQUENCE [LARGE SCALE GENOMIC DNA]</scope>
    <source>
        <strain evidence="1 2">MG28</strain>
    </source>
</reference>
<organism evidence="1 2">
    <name type="scientific">Streptomyces akebiae</name>
    <dbReference type="NCBI Taxonomy" id="2865673"/>
    <lineage>
        <taxon>Bacteria</taxon>
        <taxon>Bacillati</taxon>
        <taxon>Actinomycetota</taxon>
        <taxon>Actinomycetes</taxon>
        <taxon>Kitasatosporales</taxon>
        <taxon>Streptomycetaceae</taxon>
        <taxon>Streptomyces</taxon>
    </lineage>
</organism>
<accession>A0ABX8XRG1</accession>
<dbReference type="RefSeq" id="WP_220647392.1">
    <property type="nucleotide sequence ID" value="NZ_CP080647.1"/>
</dbReference>